<organism evidence="1 2">
    <name type="scientific">Actinomadura miaoliensis</name>
    <dbReference type="NCBI Taxonomy" id="430685"/>
    <lineage>
        <taxon>Bacteria</taxon>
        <taxon>Bacillati</taxon>
        <taxon>Actinomycetota</taxon>
        <taxon>Actinomycetes</taxon>
        <taxon>Streptosporangiales</taxon>
        <taxon>Thermomonosporaceae</taxon>
        <taxon>Actinomadura</taxon>
    </lineage>
</organism>
<gene>
    <name evidence="1" type="ORF">GCM10022214_37070</name>
</gene>
<proteinExistence type="predicted"/>
<evidence type="ECO:0000313" key="2">
    <source>
        <dbReference type="Proteomes" id="UP001500683"/>
    </source>
</evidence>
<comment type="caution">
    <text evidence="1">The sequence shown here is derived from an EMBL/GenBank/DDBJ whole genome shotgun (WGS) entry which is preliminary data.</text>
</comment>
<dbReference type="Proteomes" id="UP001500683">
    <property type="component" value="Unassembled WGS sequence"/>
</dbReference>
<evidence type="ECO:0008006" key="3">
    <source>
        <dbReference type="Google" id="ProtNLM"/>
    </source>
</evidence>
<protein>
    <recommendedName>
        <fullName evidence="3">Terpene synthase</fullName>
    </recommendedName>
</protein>
<dbReference type="InterPro" id="IPR008949">
    <property type="entry name" value="Isoprenoid_synthase_dom_sf"/>
</dbReference>
<dbReference type="Gene3D" id="1.10.600.10">
    <property type="entry name" value="Farnesyl Diphosphate Synthase"/>
    <property type="match status" value="1"/>
</dbReference>
<accession>A0ABP7VWZ3</accession>
<name>A0ABP7VWZ3_9ACTN</name>
<evidence type="ECO:0000313" key="1">
    <source>
        <dbReference type="EMBL" id="GAA4076345.1"/>
    </source>
</evidence>
<sequence>MMRGTGPDGGDALQDAVEAGKICALAADCQRDLQEWAASYPELFPARPFDGRLFGTVALANAFGAPWESADRLKIATRASLWVFAADWIVDYTAKTRAEVEAVTRDCMAVADPRAAAPAIPLARALADLRDELAATPAFGFHRPLWRDQLQRYLTAMSREWGWKAAGREDGAPTFEEYLDNADNFGSSLVNVSHWIYTGDSRTLDHLGELWKVSEQVQRILRLLNDLASYERDVSWGDLNALMLDVDRATVTDRITALVAECRVLLGPLRESCPRDALYLERQIGYSTGFYGLTDYWGPR</sequence>
<reference evidence="2" key="1">
    <citation type="journal article" date="2019" name="Int. J. Syst. Evol. Microbiol.">
        <title>The Global Catalogue of Microorganisms (GCM) 10K type strain sequencing project: providing services to taxonomists for standard genome sequencing and annotation.</title>
        <authorList>
            <consortium name="The Broad Institute Genomics Platform"/>
            <consortium name="The Broad Institute Genome Sequencing Center for Infectious Disease"/>
            <person name="Wu L."/>
            <person name="Ma J."/>
        </authorList>
    </citation>
    <scope>NUCLEOTIDE SEQUENCE [LARGE SCALE GENOMIC DNA]</scope>
    <source>
        <strain evidence="2">JCM 16702</strain>
    </source>
</reference>
<keyword evidence="2" id="KW-1185">Reference proteome</keyword>
<dbReference type="RefSeq" id="WP_344948707.1">
    <property type="nucleotide sequence ID" value="NZ_BAAAZG010000022.1"/>
</dbReference>
<dbReference type="EMBL" id="BAAAZG010000022">
    <property type="protein sequence ID" value="GAA4076345.1"/>
    <property type="molecule type" value="Genomic_DNA"/>
</dbReference>
<dbReference type="SUPFAM" id="SSF48576">
    <property type="entry name" value="Terpenoid synthases"/>
    <property type="match status" value="1"/>
</dbReference>
<dbReference type="Pfam" id="PF19086">
    <property type="entry name" value="Terpene_syn_C_2"/>
    <property type="match status" value="1"/>
</dbReference>